<keyword evidence="3" id="KW-1277">Toxin-antitoxin system</keyword>
<dbReference type="EMBL" id="QZEI01000139">
    <property type="protein sequence ID" value="RLV57803.1"/>
    <property type="molecule type" value="Genomic_DNA"/>
</dbReference>
<evidence type="ECO:0000313" key="6">
    <source>
        <dbReference type="EMBL" id="RLV57803.1"/>
    </source>
</evidence>
<dbReference type="PANTHER" id="PTHR36582">
    <property type="entry name" value="ANTITOXIN PARD"/>
    <property type="match status" value="1"/>
</dbReference>
<keyword evidence="7" id="KW-1185">Reference proteome</keyword>
<evidence type="ECO:0000256" key="4">
    <source>
        <dbReference type="ARBA" id="ARBA00037106"/>
    </source>
</evidence>
<dbReference type="InterPro" id="IPR010985">
    <property type="entry name" value="Ribbon_hlx_hlx"/>
</dbReference>
<dbReference type="Pfam" id="PF03693">
    <property type="entry name" value="ParD_antitoxin"/>
    <property type="match status" value="1"/>
</dbReference>
<dbReference type="AlphaFoldDB" id="A0A3L8PT89"/>
<dbReference type="NCBIfam" id="TIGR02606">
    <property type="entry name" value="antidote_CC2985"/>
    <property type="match status" value="1"/>
</dbReference>
<proteinExistence type="inferred from homology"/>
<dbReference type="Gene3D" id="6.10.10.120">
    <property type="entry name" value="Antitoxin ParD1-like"/>
    <property type="match status" value="1"/>
</dbReference>
<sequence>MAKNTSITLGEHFDWFISSQVESGRYGSASEVIRAALRLLENKETQINTLRNLLIEGEESGMAEYDYDAFINELDGEANK</sequence>
<comment type="caution">
    <text evidence="6">The sequence shown here is derived from an EMBL/GenBank/DDBJ whole genome shotgun (WGS) entry which is preliminary data.</text>
</comment>
<evidence type="ECO:0000256" key="2">
    <source>
        <dbReference type="ARBA" id="ARBA00017940"/>
    </source>
</evidence>
<dbReference type="SUPFAM" id="SSF47598">
    <property type="entry name" value="Ribbon-helix-helix"/>
    <property type="match status" value="1"/>
</dbReference>
<comment type="function">
    <text evidence="4">Antitoxin component of a type II toxin-antitoxin (TA) system. Neutralizes the effect of toxin ParE.</text>
</comment>
<dbReference type="CDD" id="cd22231">
    <property type="entry name" value="RHH_NikR_HicB-like"/>
    <property type="match status" value="1"/>
</dbReference>
<reference evidence="6 7" key="1">
    <citation type="submission" date="2018-09" db="EMBL/GenBank/DDBJ databases">
        <title>Phylogeny of the Shewanellaceae, and recommendation for two new genera, Pseudoshewanella and Parashewanella.</title>
        <authorList>
            <person name="Wang G."/>
        </authorList>
    </citation>
    <scope>NUCLEOTIDE SEQUENCE [LARGE SCALE GENOMIC DNA]</scope>
    <source>
        <strain evidence="6 7">C51</strain>
    </source>
</reference>
<protein>
    <recommendedName>
        <fullName evidence="2">Antitoxin ParD</fullName>
    </recommendedName>
</protein>
<name>A0A3L8PT89_9GAMM</name>
<evidence type="ECO:0000256" key="5">
    <source>
        <dbReference type="SAM" id="Coils"/>
    </source>
</evidence>
<dbReference type="InterPro" id="IPR038296">
    <property type="entry name" value="ParD_sf"/>
</dbReference>
<evidence type="ECO:0000313" key="7">
    <source>
        <dbReference type="Proteomes" id="UP000281474"/>
    </source>
</evidence>
<dbReference type="GO" id="GO:0006355">
    <property type="term" value="P:regulation of DNA-templated transcription"/>
    <property type="evidence" value="ECO:0007669"/>
    <property type="project" value="InterPro"/>
</dbReference>
<dbReference type="InterPro" id="IPR022789">
    <property type="entry name" value="ParD"/>
</dbReference>
<dbReference type="OrthoDB" id="9815501at2"/>
<feature type="coiled-coil region" evidence="5">
    <location>
        <begin position="33"/>
        <end position="60"/>
    </location>
</feature>
<dbReference type="RefSeq" id="WP_121840849.1">
    <property type="nucleotide sequence ID" value="NZ_ML014888.1"/>
</dbReference>
<accession>A0A3L8PT89</accession>
<gene>
    <name evidence="6" type="ORF">D5018_20570</name>
</gene>
<dbReference type="Proteomes" id="UP000281474">
    <property type="component" value="Unassembled WGS sequence"/>
</dbReference>
<dbReference type="PANTHER" id="PTHR36582:SF2">
    <property type="entry name" value="ANTITOXIN PARD"/>
    <property type="match status" value="1"/>
</dbReference>
<evidence type="ECO:0000256" key="3">
    <source>
        <dbReference type="ARBA" id="ARBA00022649"/>
    </source>
</evidence>
<organism evidence="6 7">
    <name type="scientific">Parashewanella curva</name>
    <dbReference type="NCBI Taxonomy" id="2338552"/>
    <lineage>
        <taxon>Bacteria</taxon>
        <taxon>Pseudomonadati</taxon>
        <taxon>Pseudomonadota</taxon>
        <taxon>Gammaproteobacteria</taxon>
        <taxon>Alteromonadales</taxon>
        <taxon>Shewanellaceae</taxon>
        <taxon>Parashewanella</taxon>
    </lineage>
</organism>
<comment type="similarity">
    <text evidence="1">Belongs to the ParD antitoxin family.</text>
</comment>
<keyword evidence="5" id="KW-0175">Coiled coil</keyword>
<evidence type="ECO:0000256" key="1">
    <source>
        <dbReference type="ARBA" id="ARBA00008580"/>
    </source>
</evidence>